<protein>
    <recommendedName>
        <fullName evidence="1">MvdD-like pre-ATP grasp domain-containing protein</fullName>
    </recommendedName>
</protein>
<dbReference type="PANTHER" id="PTHR21621">
    <property type="entry name" value="RIBOSOMAL PROTEIN S6 MODIFICATION PROTEIN"/>
    <property type="match status" value="1"/>
</dbReference>
<dbReference type="Proteomes" id="UP000204221">
    <property type="component" value="Chromosome"/>
</dbReference>
<evidence type="ECO:0000313" key="3">
    <source>
        <dbReference type="Proteomes" id="UP000204221"/>
    </source>
</evidence>
<dbReference type="PANTHER" id="PTHR21621:SF0">
    <property type="entry name" value="BETA-CITRYLGLUTAMATE SYNTHASE B-RELATED"/>
    <property type="match status" value="1"/>
</dbReference>
<evidence type="ECO:0000259" key="1">
    <source>
        <dbReference type="Pfam" id="PF21068"/>
    </source>
</evidence>
<dbReference type="SUPFAM" id="SSF56059">
    <property type="entry name" value="Glutathione synthetase ATP-binding domain-like"/>
    <property type="match status" value="1"/>
</dbReference>
<keyword evidence="3" id="KW-1185">Reference proteome</keyword>
<dbReference type="GO" id="GO:0018169">
    <property type="term" value="F:ribosomal S6-glutamic acid ligase activity"/>
    <property type="evidence" value="ECO:0007669"/>
    <property type="project" value="TreeGrafter"/>
</dbReference>
<feature type="domain" description="MvdD-like pre-ATP grasp" evidence="1">
    <location>
        <begin position="21"/>
        <end position="125"/>
    </location>
</feature>
<dbReference type="OrthoDB" id="9794735at2"/>
<dbReference type="AlphaFoldDB" id="A0A221W175"/>
<dbReference type="EMBL" id="CP022521">
    <property type="protein sequence ID" value="ASO19493.1"/>
    <property type="molecule type" value="Genomic_DNA"/>
</dbReference>
<dbReference type="InterPro" id="IPR026449">
    <property type="entry name" value="GRASP_SAV_5884"/>
</dbReference>
<evidence type="ECO:0000313" key="2">
    <source>
        <dbReference type="EMBL" id="ASO19493.1"/>
    </source>
</evidence>
<dbReference type="KEGG" id="ahg:AHOG_09245"/>
<dbReference type="GO" id="GO:0009432">
    <property type="term" value="P:SOS response"/>
    <property type="evidence" value="ECO:0007669"/>
    <property type="project" value="TreeGrafter"/>
</dbReference>
<accession>A0A221W175</accession>
<dbReference type="GO" id="GO:0005737">
    <property type="term" value="C:cytoplasm"/>
    <property type="evidence" value="ECO:0007669"/>
    <property type="project" value="TreeGrafter"/>
</dbReference>
<dbReference type="NCBIfam" id="TIGR04187">
    <property type="entry name" value="GRASP_SAV_5884"/>
    <property type="match status" value="1"/>
</dbReference>
<organism evidence="2 3">
    <name type="scientific">Actinoalloteichus hoggarensis</name>
    <dbReference type="NCBI Taxonomy" id="1470176"/>
    <lineage>
        <taxon>Bacteria</taxon>
        <taxon>Bacillati</taxon>
        <taxon>Actinomycetota</taxon>
        <taxon>Actinomycetes</taxon>
        <taxon>Pseudonocardiales</taxon>
        <taxon>Pseudonocardiaceae</taxon>
        <taxon>Actinoalloteichus</taxon>
    </lineage>
</organism>
<reference evidence="2 3" key="1">
    <citation type="submission" date="2017-07" db="EMBL/GenBank/DDBJ databases">
        <title>Complete genome sequence of Actinoalloteichus hoggarensis DSM 45943, type strain of Actinoalloteichus hoggarensis.</title>
        <authorList>
            <person name="Ruckert C."/>
            <person name="Nouioui I."/>
            <person name="Willmese J."/>
            <person name="van Wezel G."/>
            <person name="Klenk H.-P."/>
            <person name="Kalinowski J."/>
            <person name="Zotchev S.B."/>
        </authorList>
    </citation>
    <scope>NUCLEOTIDE SEQUENCE [LARGE SCALE GENOMIC DNA]</scope>
    <source>
        <strain evidence="2 3">DSM 45943</strain>
    </source>
</reference>
<name>A0A221W175_9PSEU</name>
<proteinExistence type="predicted"/>
<dbReference type="Pfam" id="PF21068">
    <property type="entry name" value="ATPgraspMvdD"/>
    <property type="match status" value="1"/>
</dbReference>
<sequence length="336" mass="36375">MTSSTYDPTVVVLAQETDAPADAVVRELTARGMKVFRADTSWFPRRLVLDARIDATGRWTGVLTTEHRQVDLEAITAIWYRDPAAFRFPDALTDVERAYAHREARLGLGGVLAALPGVSWVNNPNRAADAMFKPVQLAAAAACGLRVPATLVTNDPTAVARFAAVNTDGVAEDRAGIVCKSLGSNAVTEGGRLKVAYTHRLTSVDLADLRSVASTATQVQCWVEKSHEARVIVVGRRMFTILIRAHSDSARVDWRSDYGALTYELVDTPSDLEKGLRAYMDTLGLAYAAFDFAFDTDERAWFLESNGSGQYGWLESRTGAPITAALADLLAGSACS</sequence>
<dbReference type="Gene3D" id="3.30.470.20">
    <property type="entry name" value="ATP-grasp fold, B domain"/>
    <property type="match status" value="1"/>
</dbReference>
<dbReference type="InterPro" id="IPR048936">
    <property type="entry name" value="MvdD-like_ATPgrasp"/>
</dbReference>
<gene>
    <name evidence="2" type="ORF">AHOG_09245</name>
</gene>